<dbReference type="EMBL" id="JACEFO010001762">
    <property type="protein sequence ID" value="KAF8707120.1"/>
    <property type="molecule type" value="Genomic_DNA"/>
</dbReference>
<evidence type="ECO:0000256" key="1">
    <source>
        <dbReference type="ARBA" id="ARBA00009995"/>
    </source>
</evidence>
<dbReference type="Proteomes" id="UP000636709">
    <property type="component" value="Unassembled WGS sequence"/>
</dbReference>
<dbReference type="SUPFAM" id="SSF53756">
    <property type="entry name" value="UDP-Glycosyltransferase/glycogen phosphorylase"/>
    <property type="match status" value="1"/>
</dbReference>
<comment type="similarity">
    <text evidence="1 3">Belongs to the UDP-glycosyltransferase family.</text>
</comment>
<dbReference type="InterPro" id="IPR002213">
    <property type="entry name" value="UDP_glucos_trans"/>
</dbReference>
<sequence length="470" mass="52499">MADEKERRHQHFLVVAYGAQSHVNPARVLAHRLARLGGADDGSILATLSVAVAAYCNMFPSLDATTDGVISYVPYSDGVDDVSLPRDIADRARRRRASSESLSGIVASFADRGQPVTCIMCTMVSPPVLDVAREHNIPLAIYWIQPATLLAIAYHYFHGYNELITSHANDPEYEVCLPGLTRPLQIRNFPSFFIDVSGTERAKAFIEVFQELFEYMDLWRPKVLVNTFEELEPNVLAEMKQHLDVFTVGPMVRSPMETQIHLFTHDNIDKESYMEWLRAHPDESVVYVSFGSLVKFSKHQIDEIVGGLRQCGRPYLLVLRRDGIEDDQSHSLVENTQSQGMVVDWCDQLEVLSHSAVGCFVSHCGWNSTIESVVSGVPIIGVPLMFDQPTNIYLAEKEWEVGIKVERNSDGVLTGKELARCIELVMGEGAEAKVIRERANVLKEIVQATSDTGGSAERSLRDFVKTIQES</sequence>
<evidence type="ECO:0000256" key="4">
    <source>
        <dbReference type="RuleBase" id="RU362057"/>
    </source>
</evidence>
<organism evidence="5 6">
    <name type="scientific">Digitaria exilis</name>
    <dbReference type="NCBI Taxonomy" id="1010633"/>
    <lineage>
        <taxon>Eukaryota</taxon>
        <taxon>Viridiplantae</taxon>
        <taxon>Streptophyta</taxon>
        <taxon>Embryophyta</taxon>
        <taxon>Tracheophyta</taxon>
        <taxon>Spermatophyta</taxon>
        <taxon>Magnoliopsida</taxon>
        <taxon>Liliopsida</taxon>
        <taxon>Poales</taxon>
        <taxon>Poaceae</taxon>
        <taxon>PACMAD clade</taxon>
        <taxon>Panicoideae</taxon>
        <taxon>Panicodae</taxon>
        <taxon>Paniceae</taxon>
        <taxon>Anthephorinae</taxon>
        <taxon>Digitaria</taxon>
    </lineage>
</organism>
<dbReference type="AlphaFoldDB" id="A0A835BS58"/>
<dbReference type="GO" id="GO:0080043">
    <property type="term" value="F:quercetin 3-O-glucosyltransferase activity"/>
    <property type="evidence" value="ECO:0007669"/>
    <property type="project" value="TreeGrafter"/>
</dbReference>
<evidence type="ECO:0000313" key="5">
    <source>
        <dbReference type="EMBL" id="KAF8707120.1"/>
    </source>
</evidence>
<dbReference type="GO" id="GO:0080044">
    <property type="term" value="F:quercetin 7-O-glucosyltransferase activity"/>
    <property type="evidence" value="ECO:0007669"/>
    <property type="project" value="TreeGrafter"/>
</dbReference>
<keyword evidence="6" id="KW-1185">Reference proteome</keyword>
<dbReference type="PANTHER" id="PTHR11926">
    <property type="entry name" value="GLUCOSYL/GLUCURONOSYL TRANSFERASES"/>
    <property type="match status" value="1"/>
</dbReference>
<evidence type="ECO:0000256" key="3">
    <source>
        <dbReference type="RuleBase" id="RU003718"/>
    </source>
</evidence>
<dbReference type="PANTHER" id="PTHR11926:SF1534">
    <property type="entry name" value="GLYCOSYLTRANSFERASE"/>
    <property type="match status" value="1"/>
</dbReference>
<proteinExistence type="inferred from homology"/>
<dbReference type="Pfam" id="PF00201">
    <property type="entry name" value="UDPGT"/>
    <property type="match status" value="1"/>
</dbReference>
<protein>
    <recommendedName>
        <fullName evidence="4">Glycosyltransferase</fullName>
        <ecNumber evidence="4">2.4.1.-</ecNumber>
    </recommendedName>
</protein>
<evidence type="ECO:0000256" key="2">
    <source>
        <dbReference type="ARBA" id="ARBA00022679"/>
    </source>
</evidence>
<dbReference type="FunFam" id="3.40.50.2000:FF:000019">
    <property type="entry name" value="Glycosyltransferase"/>
    <property type="match status" value="1"/>
</dbReference>
<dbReference type="CDD" id="cd03784">
    <property type="entry name" value="GT1_Gtf-like"/>
    <property type="match status" value="1"/>
</dbReference>
<comment type="caution">
    <text evidence="5">The sequence shown here is derived from an EMBL/GenBank/DDBJ whole genome shotgun (WGS) entry which is preliminary data.</text>
</comment>
<keyword evidence="2 3" id="KW-0808">Transferase</keyword>
<dbReference type="OrthoDB" id="5835829at2759"/>
<name>A0A835BS58_9POAL</name>
<reference evidence="5" key="1">
    <citation type="submission" date="2020-07" db="EMBL/GenBank/DDBJ databases">
        <title>Genome sequence and genetic diversity analysis of an under-domesticated orphan crop, white fonio (Digitaria exilis).</title>
        <authorList>
            <person name="Bennetzen J.L."/>
            <person name="Chen S."/>
            <person name="Ma X."/>
            <person name="Wang X."/>
            <person name="Yssel A.E.J."/>
            <person name="Chaluvadi S.R."/>
            <person name="Johnson M."/>
            <person name="Gangashetty P."/>
            <person name="Hamidou F."/>
            <person name="Sanogo M.D."/>
            <person name="Zwaenepoel A."/>
            <person name="Wallace J."/>
            <person name="Van De Peer Y."/>
            <person name="Van Deynze A."/>
        </authorList>
    </citation>
    <scope>NUCLEOTIDE SEQUENCE</scope>
    <source>
        <tissue evidence="5">Leaves</tissue>
    </source>
</reference>
<dbReference type="InterPro" id="IPR035595">
    <property type="entry name" value="UDP_glycos_trans_CS"/>
</dbReference>
<evidence type="ECO:0000313" key="6">
    <source>
        <dbReference type="Proteomes" id="UP000636709"/>
    </source>
</evidence>
<dbReference type="Gene3D" id="3.40.50.2000">
    <property type="entry name" value="Glycogen Phosphorylase B"/>
    <property type="match status" value="2"/>
</dbReference>
<dbReference type="PROSITE" id="PS00375">
    <property type="entry name" value="UDPGT"/>
    <property type="match status" value="1"/>
</dbReference>
<gene>
    <name evidence="5" type="ORF">HU200_030357</name>
</gene>
<accession>A0A835BS58</accession>
<keyword evidence="3" id="KW-0328">Glycosyltransferase</keyword>
<dbReference type="EC" id="2.4.1.-" evidence="4"/>